<gene>
    <name evidence="8" type="ORF">TTHERM_00202930</name>
</gene>
<dbReference type="SMART" id="SM00717">
    <property type="entry name" value="SANT"/>
    <property type="match status" value="1"/>
</dbReference>
<dbReference type="EMBL" id="GG662857">
    <property type="protein sequence ID" value="EAR86833.3"/>
    <property type="molecule type" value="Genomic_DNA"/>
</dbReference>
<dbReference type="InterPro" id="IPR006447">
    <property type="entry name" value="Myb_dom_plants"/>
</dbReference>
<dbReference type="GO" id="GO:0003677">
    <property type="term" value="F:DNA binding"/>
    <property type="evidence" value="ECO:0007669"/>
    <property type="project" value="UniProtKB-KW"/>
</dbReference>
<dbReference type="Gene3D" id="1.10.10.60">
    <property type="entry name" value="Homeodomain-like"/>
    <property type="match status" value="1"/>
</dbReference>
<dbReference type="NCBIfam" id="TIGR01557">
    <property type="entry name" value="myb_SHAQKYF"/>
    <property type="match status" value="1"/>
</dbReference>
<dbReference type="InterPro" id="IPR001005">
    <property type="entry name" value="SANT/Myb"/>
</dbReference>
<feature type="region of interest" description="Disordered" evidence="4">
    <location>
        <begin position="1"/>
        <end position="22"/>
    </location>
</feature>
<organism evidence="8 9">
    <name type="scientific">Tetrahymena thermophila (strain SB210)</name>
    <dbReference type="NCBI Taxonomy" id="312017"/>
    <lineage>
        <taxon>Eukaryota</taxon>
        <taxon>Sar</taxon>
        <taxon>Alveolata</taxon>
        <taxon>Ciliophora</taxon>
        <taxon>Intramacronucleata</taxon>
        <taxon>Oligohymenophorea</taxon>
        <taxon>Hymenostomatida</taxon>
        <taxon>Tetrahymenina</taxon>
        <taxon>Tetrahymenidae</taxon>
        <taxon>Tetrahymena</taxon>
    </lineage>
</organism>
<evidence type="ECO:0000256" key="4">
    <source>
        <dbReference type="SAM" id="MobiDB-lite"/>
    </source>
</evidence>
<dbReference type="AlphaFoldDB" id="Q22NF2"/>
<dbReference type="CDD" id="cd00167">
    <property type="entry name" value="SANT"/>
    <property type="match status" value="1"/>
</dbReference>
<dbReference type="PROSITE" id="PS51294">
    <property type="entry name" value="HTH_MYB"/>
    <property type="match status" value="1"/>
</dbReference>
<dbReference type="HOGENOM" id="CLU_484439_0_0_1"/>
<keyword evidence="9" id="KW-1185">Reference proteome</keyword>
<dbReference type="InParanoid" id="Q22NF2"/>
<dbReference type="STRING" id="312017.Q22NF2"/>
<feature type="compositionally biased region" description="Polar residues" evidence="4">
    <location>
        <begin position="563"/>
        <end position="578"/>
    </location>
</feature>
<sequence length="692" mass="77333">MTTKDNKQSCQSSTSDENSIHNQVLLLQQLNNANNSMYSASPRANQLSSVQAGSLAASGCDAFQQNASAHSKAAGVNAQSSSAASQHGRWTKEEHQKFLEGLNIYGKNWKKVEEHIGTRTGAQIRSHAQKFFNRLEKEFGKTNVTKDLNANSASAQQSQQIQQQKQQNQISSSQANSSLPNQIHSLQQNAPTQQLNFASAIQSDYAKHLLKNERQQDFYEDMTPMISHLNSSPESGDILQNPLHLISQNNSASINIKPVLDSSIDGAPKKKNWSQILSAQEKMKQQALNSNNSILGTANQNVLSKKEKKFLSKNEKRITDQLSQLLDQQCQHLTQNIPYENQANKEVDFDSFNNNGVDQEVSPSDFISQSLLNSIFEPADIETHLIQFYIAQMNLEQLISQKKQYDLNEVSPYMQNQIKKKKLSIDSISTSGGNNMNFVNNLANNLDNISTSQLSHSTGISATSPSSSAFSAARLSQNKIAQPQPNNFAAVQQNRNQNIQKNQLRNSVPKQANEDISQISEYQQSLLLFNLLQGLTNSQQQNQPTEDLQKNSRKQAIKEATPKFNQPSAVNNSSQNQDQSDEVELFKHLLVNLQQRQANQFNQSYPNQSILSQKQGSSTNANFKTPSLPNTFNAKNDQTSLNFMSTEEEEDDDNSSFDLIQKQLMQFIAPQKQTIEQNPSLQLLNALKNGHF</sequence>
<proteinExistence type="predicted"/>
<name>Q22NF2_TETTS</name>
<evidence type="ECO:0000259" key="6">
    <source>
        <dbReference type="PROSITE" id="PS51293"/>
    </source>
</evidence>
<dbReference type="Proteomes" id="UP000009168">
    <property type="component" value="Unassembled WGS sequence"/>
</dbReference>
<keyword evidence="2" id="KW-0804">Transcription</keyword>
<keyword evidence="8" id="KW-0238">DNA-binding</keyword>
<evidence type="ECO:0000313" key="8">
    <source>
        <dbReference type="EMBL" id="EAR86833.3"/>
    </source>
</evidence>
<feature type="compositionally biased region" description="Polar residues" evidence="4">
    <location>
        <begin position="8"/>
        <end position="21"/>
    </location>
</feature>
<evidence type="ECO:0000259" key="5">
    <source>
        <dbReference type="PROSITE" id="PS50090"/>
    </source>
</evidence>
<feature type="domain" description="SANT" evidence="6">
    <location>
        <begin position="85"/>
        <end position="136"/>
    </location>
</feature>
<dbReference type="OrthoDB" id="342406at2759"/>
<keyword evidence="1" id="KW-0805">Transcription regulation</keyword>
<protein>
    <submittedName>
        <fullName evidence="8">Myb-like DNA-binding domain, shaqkyf class protein</fullName>
    </submittedName>
</protein>
<dbReference type="PROSITE" id="PS50090">
    <property type="entry name" value="MYB_LIKE"/>
    <property type="match status" value="1"/>
</dbReference>
<dbReference type="SUPFAM" id="SSF46689">
    <property type="entry name" value="Homeodomain-like"/>
    <property type="match status" value="1"/>
</dbReference>
<dbReference type="PANTHER" id="PTHR44042">
    <property type="entry name" value="DUPLICATED HOMEODOMAIN-LIKE SUPERFAMILY PROTEIN-RELATED"/>
    <property type="match status" value="1"/>
</dbReference>
<evidence type="ECO:0000256" key="1">
    <source>
        <dbReference type="ARBA" id="ARBA00023015"/>
    </source>
</evidence>
<dbReference type="InterPro" id="IPR017930">
    <property type="entry name" value="Myb_dom"/>
</dbReference>
<dbReference type="Pfam" id="PF00249">
    <property type="entry name" value="Myb_DNA-binding"/>
    <property type="match status" value="1"/>
</dbReference>
<dbReference type="InterPro" id="IPR017884">
    <property type="entry name" value="SANT_dom"/>
</dbReference>
<evidence type="ECO:0000256" key="2">
    <source>
        <dbReference type="ARBA" id="ARBA00023163"/>
    </source>
</evidence>
<evidence type="ECO:0000313" key="9">
    <source>
        <dbReference type="Proteomes" id="UP000009168"/>
    </source>
</evidence>
<reference evidence="9" key="1">
    <citation type="journal article" date="2006" name="PLoS Biol.">
        <title>Macronuclear genome sequence of the ciliate Tetrahymena thermophila, a model eukaryote.</title>
        <authorList>
            <person name="Eisen J.A."/>
            <person name="Coyne R.S."/>
            <person name="Wu M."/>
            <person name="Wu D."/>
            <person name="Thiagarajan M."/>
            <person name="Wortman J.R."/>
            <person name="Badger J.H."/>
            <person name="Ren Q."/>
            <person name="Amedeo P."/>
            <person name="Jones K.M."/>
            <person name="Tallon L.J."/>
            <person name="Delcher A.L."/>
            <person name="Salzberg S.L."/>
            <person name="Silva J.C."/>
            <person name="Haas B.J."/>
            <person name="Majoros W.H."/>
            <person name="Farzad M."/>
            <person name="Carlton J.M."/>
            <person name="Smith R.K. Jr."/>
            <person name="Garg J."/>
            <person name="Pearlman R.E."/>
            <person name="Karrer K.M."/>
            <person name="Sun L."/>
            <person name="Manning G."/>
            <person name="Elde N.C."/>
            <person name="Turkewitz A.P."/>
            <person name="Asai D.J."/>
            <person name="Wilkes D.E."/>
            <person name="Wang Y."/>
            <person name="Cai H."/>
            <person name="Collins K."/>
            <person name="Stewart B.A."/>
            <person name="Lee S.R."/>
            <person name="Wilamowska K."/>
            <person name="Weinberg Z."/>
            <person name="Ruzzo W.L."/>
            <person name="Wloga D."/>
            <person name="Gaertig J."/>
            <person name="Frankel J."/>
            <person name="Tsao C.-C."/>
            <person name="Gorovsky M.A."/>
            <person name="Keeling P.J."/>
            <person name="Waller R.F."/>
            <person name="Patron N.J."/>
            <person name="Cherry J.M."/>
            <person name="Stover N.A."/>
            <person name="Krieger C.J."/>
            <person name="del Toro C."/>
            <person name="Ryder H.F."/>
            <person name="Williamson S.C."/>
            <person name="Barbeau R.A."/>
            <person name="Hamilton E.P."/>
            <person name="Orias E."/>
        </authorList>
    </citation>
    <scope>NUCLEOTIDE SEQUENCE [LARGE SCALE GENOMIC DNA]</scope>
    <source>
        <strain evidence="9">SB210</strain>
    </source>
</reference>
<feature type="region of interest" description="Disordered" evidence="4">
    <location>
        <begin position="611"/>
        <end position="636"/>
    </location>
</feature>
<keyword evidence="3" id="KW-0539">Nucleus</keyword>
<evidence type="ECO:0000259" key="7">
    <source>
        <dbReference type="PROSITE" id="PS51294"/>
    </source>
</evidence>
<feature type="domain" description="Myb-like" evidence="5">
    <location>
        <begin position="82"/>
        <end position="132"/>
    </location>
</feature>
<dbReference type="GeneID" id="7844111"/>
<accession>Q22NF2</accession>
<feature type="domain" description="HTH myb-type" evidence="7">
    <location>
        <begin position="86"/>
        <end position="136"/>
    </location>
</feature>
<feature type="region of interest" description="Disordered" evidence="4">
    <location>
        <begin position="561"/>
        <end position="580"/>
    </location>
</feature>
<dbReference type="PROSITE" id="PS51293">
    <property type="entry name" value="SANT"/>
    <property type="match status" value="1"/>
</dbReference>
<dbReference type="RefSeq" id="XP_001007078.3">
    <property type="nucleotide sequence ID" value="XM_001007078.3"/>
</dbReference>
<evidence type="ECO:0000256" key="3">
    <source>
        <dbReference type="ARBA" id="ARBA00023242"/>
    </source>
</evidence>
<feature type="region of interest" description="Disordered" evidence="4">
    <location>
        <begin position="151"/>
        <end position="178"/>
    </location>
</feature>
<dbReference type="KEGG" id="tet:TTHERM_00202930"/>
<dbReference type="PANTHER" id="PTHR44042:SF67">
    <property type="entry name" value="MYB-LIKE PROTEIN I"/>
    <property type="match status" value="1"/>
</dbReference>
<dbReference type="InterPro" id="IPR009057">
    <property type="entry name" value="Homeodomain-like_sf"/>
</dbReference>